<feature type="region of interest" description="Disordered" evidence="1">
    <location>
        <begin position="29"/>
        <end position="60"/>
    </location>
</feature>
<dbReference type="Proteomes" id="UP001054945">
    <property type="component" value="Unassembled WGS sequence"/>
</dbReference>
<keyword evidence="3" id="KW-1185">Reference proteome</keyword>
<evidence type="ECO:0000313" key="2">
    <source>
        <dbReference type="EMBL" id="GIY55059.1"/>
    </source>
</evidence>
<protein>
    <submittedName>
        <fullName evidence="2">Uncharacterized protein</fullName>
    </submittedName>
</protein>
<sequence>MFYHTFTFPPRSIIHPRSKSIQSIHVPPRTTIHPRSKIPSIHVPPSTHVPNPSSPSLGIPHIPHPSTFQIHLVRPRFHHVRPSIHVPNPSSPSKFPPCSPSIYIPNKSNLSMCRQ</sequence>
<reference evidence="2 3" key="1">
    <citation type="submission" date="2021-06" db="EMBL/GenBank/DDBJ databases">
        <title>Caerostris extrusa draft genome.</title>
        <authorList>
            <person name="Kono N."/>
            <person name="Arakawa K."/>
        </authorList>
    </citation>
    <scope>NUCLEOTIDE SEQUENCE [LARGE SCALE GENOMIC DNA]</scope>
</reference>
<organism evidence="2 3">
    <name type="scientific">Caerostris extrusa</name>
    <name type="common">Bark spider</name>
    <name type="synonym">Caerostris bankana</name>
    <dbReference type="NCBI Taxonomy" id="172846"/>
    <lineage>
        <taxon>Eukaryota</taxon>
        <taxon>Metazoa</taxon>
        <taxon>Ecdysozoa</taxon>
        <taxon>Arthropoda</taxon>
        <taxon>Chelicerata</taxon>
        <taxon>Arachnida</taxon>
        <taxon>Araneae</taxon>
        <taxon>Araneomorphae</taxon>
        <taxon>Entelegynae</taxon>
        <taxon>Araneoidea</taxon>
        <taxon>Araneidae</taxon>
        <taxon>Caerostris</taxon>
    </lineage>
</organism>
<gene>
    <name evidence="2" type="ORF">CEXT_588441</name>
</gene>
<accession>A0AAV4UBA6</accession>
<proteinExistence type="predicted"/>
<name>A0AAV4UBA6_CAEEX</name>
<comment type="caution">
    <text evidence="2">The sequence shown here is derived from an EMBL/GenBank/DDBJ whole genome shotgun (WGS) entry which is preliminary data.</text>
</comment>
<dbReference type="EMBL" id="BPLR01012602">
    <property type="protein sequence ID" value="GIY55059.1"/>
    <property type="molecule type" value="Genomic_DNA"/>
</dbReference>
<dbReference type="AlphaFoldDB" id="A0AAV4UBA6"/>
<evidence type="ECO:0000256" key="1">
    <source>
        <dbReference type="SAM" id="MobiDB-lite"/>
    </source>
</evidence>
<evidence type="ECO:0000313" key="3">
    <source>
        <dbReference type="Proteomes" id="UP001054945"/>
    </source>
</evidence>